<name>A0A0E9VMT9_ANGAN</name>
<proteinExistence type="predicted"/>
<protein>
    <submittedName>
        <fullName evidence="1">Uncharacterized protein</fullName>
    </submittedName>
</protein>
<dbReference type="EMBL" id="GBXM01030014">
    <property type="protein sequence ID" value="JAH78563.1"/>
    <property type="molecule type" value="Transcribed_RNA"/>
</dbReference>
<evidence type="ECO:0000313" key="1">
    <source>
        <dbReference type="EMBL" id="JAH78563.1"/>
    </source>
</evidence>
<dbReference type="AlphaFoldDB" id="A0A0E9VMT9"/>
<reference evidence="1" key="2">
    <citation type="journal article" date="2015" name="Fish Shellfish Immunol.">
        <title>Early steps in the European eel (Anguilla anguilla)-Vibrio vulnificus interaction in the gills: Role of the RtxA13 toxin.</title>
        <authorList>
            <person name="Callol A."/>
            <person name="Pajuelo D."/>
            <person name="Ebbesson L."/>
            <person name="Teles M."/>
            <person name="MacKenzie S."/>
            <person name="Amaro C."/>
        </authorList>
    </citation>
    <scope>NUCLEOTIDE SEQUENCE</scope>
</reference>
<organism evidence="1">
    <name type="scientific">Anguilla anguilla</name>
    <name type="common">European freshwater eel</name>
    <name type="synonym">Muraena anguilla</name>
    <dbReference type="NCBI Taxonomy" id="7936"/>
    <lineage>
        <taxon>Eukaryota</taxon>
        <taxon>Metazoa</taxon>
        <taxon>Chordata</taxon>
        <taxon>Craniata</taxon>
        <taxon>Vertebrata</taxon>
        <taxon>Euteleostomi</taxon>
        <taxon>Actinopterygii</taxon>
        <taxon>Neopterygii</taxon>
        <taxon>Teleostei</taxon>
        <taxon>Anguilliformes</taxon>
        <taxon>Anguillidae</taxon>
        <taxon>Anguilla</taxon>
    </lineage>
</organism>
<sequence>MVICVFIKFYYCFFYNRLLSLKLNLDSLMILKVTM</sequence>
<reference evidence="1" key="1">
    <citation type="submission" date="2014-11" db="EMBL/GenBank/DDBJ databases">
        <authorList>
            <person name="Amaro Gonzalez C."/>
        </authorList>
    </citation>
    <scope>NUCLEOTIDE SEQUENCE</scope>
</reference>
<accession>A0A0E9VMT9</accession>